<dbReference type="AlphaFoldDB" id="A0AAV8FW74"/>
<dbReference type="PANTHER" id="PTHR34356">
    <property type="entry name" value="ANTIGENIC HEAT-STABLE PROTEIN"/>
    <property type="match status" value="1"/>
</dbReference>
<evidence type="ECO:0000313" key="2">
    <source>
        <dbReference type="EMBL" id="KAJ4795711.1"/>
    </source>
</evidence>
<reference evidence="2" key="1">
    <citation type="submission" date="2022-08" db="EMBL/GenBank/DDBJ databases">
        <authorList>
            <person name="Marques A."/>
        </authorList>
    </citation>
    <scope>NUCLEOTIDE SEQUENCE</scope>
    <source>
        <strain evidence="2">RhyPub2mFocal</strain>
        <tissue evidence="2">Leaves</tissue>
    </source>
</reference>
<feature type="region of interest" description="Disordered" evidence="1">
    <location>
        <begin position="125"/>
        <end position="203"/>
    </location>
</feature>
<sequence>MQMEGRERKEGKRRRRRRHPTAEEVIDRLRDDGDFDSLRLSLIRKLKNNEELRKSIIEEVESSLLLNEDGADKLKIRDLSDAIYQEVGSIIMGKISDEVWNTINSSEREIEEVIDSVYNRILHPKSKKKNASTSAHGKSLHCEENEPLEPPGFVLPTKTANTMEHANLESENDVKPPGFGSDGDVDVVDEPAEDDPDAPPGFS</sequence>
<feature type="compositionally biased region" description="Acidic residues" evidence="1">
    <location>
        <begin position="183"/>
        <end position="197"/>
    </location>
</feature>
<dbReference type="EMBL" id="JAMFTS010000002">
    <property type="protein sequence ID" value="KAJ4795711.1"/>
    <property type="molecule type" value="Genomic_DNA"/>
</dbReference>
<evidence type="ECO:0000313" key="3">
    <source>
        <dbReference type="Proteomes" id="UP001140206"/>
    </source>
</evidence>
<keyword evidence="3" id="KW-1185">Reference proteome</keyword>
<proteinExistence type="predicted"/>
<protein>
    <submittedName>
        <fullName evidence="2">Antigenic heat-stable protein</fullName>
    </submittedName>
</protein>
<name>A0AAV8FW74_9POAL</name>
<dbReference type="Proteomes" id="UP001140206">
    <property type="component" value="Chromosome 2"/>
</dbReference>
<accession>A0AAV8FW74</accession>
<evidence type="ECO:0000256" key="1">
    <source>
        <dbReference type="SAM" id="MobiDB-lite"/>
    </source>
</evidence>
<feature type="region of interest" description="Disordered" evidence="1">
    <location>
        <begin position="1"/>
        <end position="22"/>
    </location>
</feature>
<gene>
    <name evidence="2" type="ORF">LUZ62_046957</name>
</gene>
<organism evidence="2 3">
    <name type="scientific">Rhynchospora pubera</name>
    <dbReference type="NCBI Taxonomy" id="906938"/>
    <lineage>
        <taxon>Eukaryota</taxon>
        <taxon>Viridiplantae</taxon>
        <taxon>Streptophyta</taxon>
        <taxon>Embryophyta</taxon>
        <taxon>Tracheophyta</taxon>
        <taxon>Spermatophyta</taxon>
        <taxon>Magnoliopsida</taxon>
        <taxon>Liliopsida</taxon>
        <taxon>Poales</taxon>
        <taxon>Cyperaceae</taxon>
        <taxon>Cyperoideae</taxon>
        <taxon>Rhynchosporeae</taxon>
        <taxon>Rhynchospora</taxon>
    </lineage>
</organism>
<dbReference type="PANTHER" id="PTHR34356:SF3">
    <property type="entry name" value="EXPRESSED PROTEIN"/>
    <property type="match status" value="1"/>
</dbReference>
<comment type="caution">
    <text evidence="2">The sequence shown here is derived from an EMBL/GenBank/DDBJ whole genome shotgun (WGS) entry which is preliminary data.</text>
</comment>
<feature type="compositionally biased region" description="Basic and acidic residues" evidence="1">
    <location>
        <begin position="1"/>
        <end position="10"/>
    </location>
</feature>